<organism evidence="1">
    <name type="scientific">Candidatus Methanophaga sp. ANME-1 ERB7</name>
    <dbReference type="NCBI Taxonomy" id="2759913"/>
    <lineage>
        <taxon>Archaea</taxon>
        <taxon>Methanobacteriati</taxon>
        <taxon>Methanobacteriota</taxon>
        <taxon>Stenosarchaea group</taxon>
        <taxon>Methanomicrobia</taxon>
        <taxon>Candidatus Methanophagales</taxon>
        <taxon>Candidatus Methanophagaceae</taxon>
        <taxon>Candidatus Methanophaga</taxon>
    </lineage>
</organism>
<sequence length="228" mass="24660">MVENCSTQCTANNTVKKCYGGNCTDTGICNSTICGADVACDSKKPGESCGAGRICNSTCRCVRLAAPEIIFYAPESPVKDSQCAIRTFNITINQPVNVSWQINGTAVQTNGSVTEATYTNTSAVVGSWNVSVIVSNANGTDMQTWVWTVTSPCFIATAAYGTPLHEDINVLRDFRDEYLMPNPAGRAFVKIYYTLSPTIAALIRDNEGLRTAVREDLIKPLVYVTRSL</sequence>
<dbReference type="AlphaFoldDB" id="A0A7G9Z697"/>
<dbReference type="InterPro" id="IPR035986">
    <property type="entry name" value="PKD_dom_sf"/>
</dbReference>
<proteinExistence type="predicted"/>
<gene>
    <name evidence="1" type="ORF">DIJDKDOB_00012</name>
</gene>
<dbReference type="EMBL" id="MT631629">
    <property type="protein sequence ID" value="QNO55781.1"/>
    <property type="molecule type" value="Genomic_DNA"/>
</dbReference>
<reference evidence="1" key="1">
    <citation type="submission" date="2020-06" db="EMBL/GenBank/DDBJ databases">
        <title>Unique genomic features of the anaerobic methanotrophic archaea.</title>
        <authorList>
            <person name="Chadwick G.L."/>
            <person name="Skennerton C.T."/>
            <person name="Laso-Perez R."/>
            <person name="Leu A.O."/>
            <person name="Speth D.R."/>
            <person name="Yu H."/>
            <person name="Morgan-Lang C."/>
            <person name="Hatzenpichler R."/>
            <person name="Goudeau D."/>
            <person name="Malmstrom R."/>
            <person name="Brazelton W.J."/>
            <person name="Woyke T."/>
            <person name="Hallam S.J."/>
            <person name="Tyson G.W."/>
            <person name="Wegener G."/>
            <person name="Boetius A."/>
            <person name="Orphan V."/>
        </authorList>
    </citation>
    <scope>NUCLEOTIDE SEQUENCE</scope>
</reference>
<dbReference type="SUPFAM" id="SSF49299">
    <property type="entry name" value="PKD domain"/>
    <property type="match status" value="1"/>
</dbReference>
<dbReference type="NCBIfam" id="NF041770">
    <property type="entry name" value="CFI_box_CTERM"/>
    <property type="match status" value="1"/>
</dbReference>
<protein>
    <submittedName>
        <fullName evidence="1">Uncharacterized protein</fullName>
    </submittedName>
</protein>
<dbReference type="InterPro" id="IPR049886">
    <property type="entry name" value="CFI_box_CTERM_dom"/>
</dbReference>
<accession>A0A7G9Z697</accession>
<name>A0A7G9Z697_9EURY</name>
<evidence type="ECO:0000313" key="1">
    <source>
        <dbReference type="EMBL" id="QNO55781.1"/>
    </source>
</evidence>